<reference evidence="2 3" key="1">
    <citation type="submission" date="2019-01" db="EMBL/GenBank/DDBJ databases">
        <title>Complete genome sequence of Cohnella hallensis HS21 isolated from Korean fir (Abies koreana) rhizospheric soil.</title>
        <authorList>
            <person name="Jiang L."/>
            <person name="Kang S.W."/>
            <person name="Kim S."/>
            <person name="Jung J."/>
            <person name="Kim C.Y."/>
            <person name="Kim D.H."/>
            <person name="Kim S.W."/>
            <person name="Lee J."/>
        </authorList>
    </citation>
    <scope>NUCLEOTIDE SEQUENCE [LARGE SCALE GENOMIC DNA]</scope>
    <source>
        <strain evidence="2 3">HS21</strain>
    </source>
</reference>
<dbReference type="InterPro" id="IPR022641">
    <property type="entry name" value="CheR_N"/>
</dbReference>
<dbReference type="GO" id="GO:0008757">
    <property type="term" value="F:S-adenosylmethionine-dependent methyltransferase activity"/>
    <property type="evidence" value="ECO:0007669"/>
    <property type="project" value="InterPro"/>
</dbReference>
<evidence type="ECO:0000313" key="3">
    <source>
        <dbReference type="Proteomes" id="UP000289856"/>
    </source>
</evidence>
<dbReference type="Proteomes" id="UP000289856">
    <property type="component" value="Chromosome"/>
</dbReference>
<dbReference type="OrthoDB" id="9816309at2"/>
<dbReference type="PRINTS" id="PR00996">
    <property type="entry name" value="CHERMTFRASE"/>
</dbReference>
<dbReference type="SUPFAM" id="SSF47757">
    <property type="entry name" value="Chemotaxis receptor methyltransferase CheR, N-terminal domain"/>
    <property type="match status" value="1"/>
</dbReference>
<feature type="domain" description="CheR-type methyltransferase" evidence="1">
    <location>
        <begin position="8"/>
        <end position="260"/>
    </location>
</feature>
<dbReference type="AlphaFoldDB" id="A0A3T1DB04"/>
<accession>A0A3T1DB04</accession>
<dbReference type="InterPro" id="IPR022642">
    <property type="entry name" value="CheR_C"/>
</dbReference>
<dbReference type="Pfam" id="PF01739">
    <property type="entry name" value="CheR"/>
    <property type="match status" value="1"/>
</dbReference>
<keyword evidence="3" id="KW-1185">Reference proteome</keyword>
<protein>
    <submittedName>
        <fullName evidence="2">Chemotaxis protein R</fullName>
    </submittedName>
</protein>
<dbReference type="PROSITE" id="PS50123">
    <property type="entry name" value="CHER"/>
    <property type="match status" value="1"/>
</dbReference>
<organism evidence="2 3">
    <name type="scientific">Cohnella abietis</name>
    <dbReference type="NCBI Taxonomy" id="2507935"/>
    <lineage>
        <taxon>Bacteria</taxon>
        <taxon>Bacillati</taxon>
        <taxon>Bacillota</taxon>
        <taxon>Bacilli</taxon>
        <taxon>Bacillales</taxon>
        <taxon>Paenibacillaceae</taxon>
        <taxon>Cohnella</taxon>
    </lineage>
</organism>
<dbReference type="Gene3D" id="3.40.50.150">
    <property type="entry name" value="Vaccinia Virus protein VP39"/>
    <property type="match status" value="1"/>
</dbReference>
<dbReference type="InterPro" id="IPR029063">
    <property type="entry name" value="SAM-dependent_MTases_sf"/>
</dbReference>
<dbReference type="PANTHER" id="PTHR24422">
    <property type="entry name" value="CHEMOTAXIS PROTEIN METHYLTRANSFERASE"/>
    <property type="match status" value="1"/>
</dbReference>
<dbReference type="EMBL" id="AP019400">
    <property type="protein sequence ID" value="BBI35306.1"/>
    <property type="molecule type" value="Genomic_DNA"/>
</dbReference>
<dbReference type="SUPFAM" id="SSF53335">
    <property type="entry name" value="S-adenosyl-L-methionine-dependent methyltransferases"/>
    <property type="match status" value="1"/>
</dbReference>
<proteinExistence type="predicted"/>
<sequence length="283" mass="33123">MAASMNTQLPLDGELEKIEINLLLEGIYRRYGYDFRNYSYASIRRRIWHRLRLEGLENVSSLQAKVMHHSEVFHRLLGDLVIPVTEMFRDPDMFLAFRRDIIPLLRELPFIRIWHAGCSTGEEVYSMAILLNEEGLLHKSRIYATDISESALQRAKDGIIPIDRMKKYTKNYQLAGGQQSFSDYYISDHGTVMVKPFLRQPIVFARHNLVTDSSFNEFHVIMCRNVMIYFNSQLRDQAHKLFYESLAQEGFLTLGGKESISFTPMAGRYEACNDKYRIFRKIR</sequence>
<dbReference type="Pfam" id="PF03705">
    <property type="entry name" value="CheR_N"/>
    <property type="match status" value="1"/>
</dbReference>
<dbReference type="KEGG" id="cohn:KCTCHS21_47050"/>
<gene>
    <name evidence="2" type="primary">cheR_2</name>
    <name evidence="2" type="ORF">KCTCHS21_47050</name>
</gene>
<dbReference type="InterPro" id="IPR050903">
    <property type="entry name" value="Bact_Chemotaxis_MeTrfase"/>
</dbReference>
<dbReference type="InterPro" id="IPR000780">
    <property type="entry name" value="CheR_MeTrfase"/>
</dbReference>
<name>A0A3T1DB04_9BACL</name>
<dbReference type="PANTHER" id="PTHR24422:SF8">
    <property type="entry name" value="CHEMOTAXIS PROTEIN"/>
    <property type="match status" value="1"/>
</dbReference>
<evidence type="ECO:0000259" key="1">
    <source>
        <dbReference type="PROSITE" id="PS50123"/>
    </source>
</evidence>
<dbReference type="SMART" id="SM00138">
    <property type="entry name" value="MeTrc"/>
    <property type="match status" value="1"/>
</dbReference>
<evidence type="ECO:0000313" key="2">
    <source>
        <dbReference type="EMBL" id="BBI35306.1"/>
    </source>
</evidence>